<dbReference type="InterPro" id="IPR000306">
    <property type="entry name" value="Znf_FYVE"/>
</dbReference>
<dbReference type="OrthoDB" id="660555at2759"/>
<reference evidence="7" key="1">
    <citation type="submission" date="2021-02" db="EMBL/GenBank/DDBJ databases">
        <authorList>
            <person name="Palmer J.M."/>
        </authorList>
    </citation>
    <scope>NUCLEOTIDE SEQUENCE</scope>
    <source>
        <strain evidence="7">SCRP23</strain>
    </source>
</reference>
<keyword evidence="2 4" id="KW-0863">Zinc-finger</keyword>
<keyword evidence="3" id="KW-0862">Zinc</keyword>
<dbReference type="Pfam" id="PF01363">
    <property type="entry name" value="FYVE"/>
    <property type="match status" value="1"/>
</dbReference>
<feature type="compositionally biased region" description="Polar residues" evidence="5">
    <location>
        <begin position="505"/>
        <end position="528"/>
    </location>
</feature>
<dbReference type="GO" id="GO:0008270">
    <property type="term" value="F:zinc ion binding"/>
    <property type="evidence" value="ECO:0007669"/>
    <property type="project" value="UniProtKB-KW"/>
</dbReference>
<dbReference type="PANTHER" id="PTHR13510">
    <property type="entry name" value="FYVE-FINGER-CONTAINING RAB5 EFFECTOR PROTEIN RABENOSYN-5-RELATED"/>
    <property type="match status" value="1"/>
</dbReference>
<feature type="region of interest" description="Disordered" evidence="5">
    <location>
        <begin position="504"/>
        <end position="545"/>
    </location>
</feature>
<dbReference type="InterPro" id="IPR052727">
    <property type="entry name" value="Rab4/Rab5_effector"/>
</dbReference>
<dbReference type="EMBL" id="JAGDFL010000124">
    <property type="protein sequence ID" value="KAG7397135.1"/>
    <property type="molecule type" value="Genomic_DNA"/>
</dbReference>
<organism evidence="7 8">
    <name type="scientific">Phytophthora boehmeriae</name>
    <dbReference type="NCBI Taxonomy" id="109152"/>
    <lineage>
        <taxon>Eukaryota</taxon>
        <taxon>Sar</taxon>
        <taxon>Stramenopiles</taxon>
        <taxon>Oomycota</taxon>
        <taxon>Peronosporomycetes</taxon>
        <taxon>Peronosporales</taxon>
        <taxon>Peronosporaceae</taxon>
        <taxon>Phytophthora</taxon>
    </lineage>
</organism>
<evidence type="ECO:0000256" key="1">
    <source>
        <dbReference type="ARBA" id="ARBA00022723"/>
    </source>
</evidence>
<evidence type="ECO:0000313" key="7">
    <source>
        <dbReference type="EMBL" id="KAG7397135.1"/>
    </source>
</evidence>
<keyword evidence="8" id="KW-1185">Reference proteome</keyword>
<sequence length="589" mass="65217">MPALSSAFAPVSLSRPQAEKLESMMKQQVQDVILAHSAQLAKDNAMDADWKFVGSLGRLKTYKINGVDSFTSTSSWATTLTRSARATASYVNDRISTGGRHTWNIAPRGSSRHYGRQSRRRTTGGFSSRHDPLNPHPPLRSYRTFGRVQGNYHDIVGVHHAANSVDFVQQQKLMSPIVTNGAVLRTIRSTQDSYLGIKWLAENSFAGKRDYCFIEMVGYTTNTDGKEIGFVTVASVDIPECPDLSDTMKITRVRMKRTMLVIPTTDTPKVTSEVFVMGASESNDPSIIVNAQYRLNMAILNDISIVIDSQNLAKETLAPQQTWIPDQSRPTCTICSRSFNFMYRRRHHCRLCGDVICKTCYVTRAVPGVQEGFACRPSGICQTKFCVRCVMSLRAIDKRSRKLSTQASKMLSFNVDDNLNISETEIDQGESPFSPTLNLRDSSVTYFKRGTNKKRTLDLDQLYNIPVPPSQVECGDKPCGVSSRATVAVGGVGAFVAQSEADHLGTTSSKSMRPSLSVDPSNSGSYRQLSHLSRHSSSRSLTDSQCDPQELMELTWSDHSSWKRKSGLLAAPHSQVKLNIDTITRTVAI</sequence>
<evidence type="ECO:0000256" key="4">
    <source>
        <dbReference type="PROSITE-ProRule" id="PRU00091"/>
    </source>
</evidence>
<dbReference type="PROSITE" id="PS50178">
    <property type="entry name" value="ZF_FYVE"/>
    <property type="match status" value="1"/>
</dbReference>
<evidence type="ECO:0000256" key="3">
    <source>
        <dbReference type="ARBA" id="ARBA00022833"/>
    </source>
</evidence>
<protein>
    <recommendedName>
        <fullName evidence="6">FYVE-type domain-containing protein</fullName>
    </recommendedName>
</protein>
<dbReference type="AlphaFoldDB" id="A0A8T1WUE1"/>
<feature type="compositionally biased region" description="Basic residues" evidence="5">
    <location>
        <begin position="110"/>
        <end position="122"/>
    </location>
</feature>
<evidence type="ECO:0000259" key="6">
    <source>
        <dbReference type="PROSITE" id="PS50178"/>
    </source>
</evidence>
<evidence type="ECO:0000256" key="5">
    <source>
        <dbReference type="SAM" id="MobiDB-lite"/>
    </source>
</evidence>
<accession>A0A8T1WUE1</accession>
<comment type="caution">
    <text evidence="7">The sequence shown here is derived from an EMBL/GenBank/DDBJ whole genome shotgun (WGS) entry which is preliminary data.</text>
</comment>
<feature type="region of interest" description="Disordered" evidence="5">
    <location>
        <begin position="101"/>
        <end position="137"/>
    </location>
</feature>
<dbReference type="Proteomes" id="UP000693981">
    <property type="component" value="Unassembled WGS sequence"/>
</dbReference>
<gene>
    <name evidence="7" type="ORF">PHYBOEH_001184</name>
</gene>
<name>A0A8T1WUE1_9STRA</name>
<proteinExistence type="predicted"/>
<dbReference type="SMART" id="SM00064">
    <property type="entry name" value="FYVE"/>
    <property type="match status" value="1"/>
</dbReference>
<evidence type="ECO:0000313" key="8">
    <source>
        <dbReference type="Proteomes" id="UP000693981"/>
    </source>
</evidence>
<dbReference type="PANTHER" id="PTHR13510:SF44">
    <property type="entry name" value="RABENOSYN-5"/>
    <property type="match status" value="1"/>
</dbReference>
<keyword evidence="1" id="KW-0479">Metal-binding</keyword>
<feature type="domain" description="FYVE-type" evidence="6">
    <location>
        <begin position="326"/>
        <end position="394"/>
    </location>
</feature>
<evidence type="ECO:0000256" key="2">
    <source>
        <dbReference type="ARBA" id="ARBA00022771"/>
    </source>
</evidence>
<dbReference type="InterPro" id="IPR017455">
    <property type="entry name" value="Znf_FYVE-rel"/>
</dbReference>